<evidence type="ECO:0000313" key="4">
    <source>
        <dbReference type="Proteomes" id="UP001185922"/>
    </source>
</evidence>
<feature type="region of interest" description="Disordered" evidence="1">
    <location>
        <begin position="1"/>
        <end position="38"/>
    </location>
</feature>
<proteinExistence type="predicted"/>
<organism evidence="3 4">
    <name type="scientific">Gordonia amicalis</name>
    <dbReference type="NCBI Taxonomy" id="89053"/>
    <lineage>
        <taxon>Bacteria</taxon>
        <taxon>Bacillati</taxon>
        <taxon>Actinomycetota</taxon>
        <taxon>Actinomycetes</taxon>
        <taxon>Mycobacteriales</taxon>
        <taxon>Gordoniaceae</taxon>
        <taxon>Gordonia</taxon>
    </lineage>
</organism>
<dbReference type="AlphaFoldDB" id="A0AAE4UBH5"/>
<dbReference type="Pfam" id="PF09995">
    <property type="entry name" value="MPAB_Lcp_cat"/>
    <property type="match status" value="1"/>
</dbReference>
<dbReference type="RefSeq" id="WP_024499805.1">
    <property type="nucleotide sequence ID" value="NZ_CP091855.1"/>
</dbReference>
<dbReference type="Proteomes" id="UP001185922">
    <property type="component" value="Unassembled WGS sequence"/>
</dbReference>
<evidence type="ECO:0000313" key="3">
    <source>
        <dbReference type="EMBL" id="MDV6313382.1"/>
    </source>
</evidence>
<keyword evidence="3" id="KW-0560">Oxidoreductase</keyword>
<name>A0AAE4UBH5_9ACTN</name>
<comment type="caution">
    <text evidence="3">The sequence shown here is derived from an EMBL/GenBank/DDBJ whole genome shotgun (WGS) entry which is preliminary data.</text>
</comment>
<dbReference type="EC" id="1.-.-.-" evidence="3"/>
<accession>A0AAE4UBH5</accession>
<evidence type="ECO:0000256" key="1">
    <source>
        <dbReference type="SAM" id="MobiDB-lite"/>
    </source>
</evidence>
<dbReference type="GO" id="GO:0016491">
    <property type="term" value="F:oxidoreductase activity"/>
    <property type="evidence" value="ECO:0007669"/>
    <property type="project" value="UniProtKB-KW"/>
</dbReference>
<feature type="compositionally biased region" description="Pro residues" evidence="1">
    <location>
        <begin position="12"/>
        <end position="26"/>
    </location>
</feature>
<dbReference type="GeneID" id="77171502"/>
<reference evidence="3" key="1">
    <citation type="submission" date="2023-10" db="EMBL/GenBank/DDBJ databases">
        <title>Development of a sustainable strategy for remediation of hydrocarbon-contaminated territories based on the waste exchange concept.</title>
        <authorList>
            <person name="Krivoruchko A."/>
        </authorList>
    </citation>
    <scope>NUCLEOTIDE SEQUENCE</scope>
    <source>
        <strain evidence="3">IEGM 1279</strain>
    </source>
</reference>
<dbReference type="InterPro" id="IPR037473">
    <property type="entry name" value="Lcp-like"/>
</dbReference>
<gene>
    <name evidence="3" type="ORF">R3Q15_16025</name>
</gene>
<dbReference type="EMBL" id="JAWLKH010000018">
    <property type="protein sequence ID" value="MDV6313382.1"/>
    <property type="molecule type" value="Genomic_DNA"/>
</dbReference>
<feature type="domain" description="ER-bound oxygenase mpaB/mpaB'/Rubber oxygenase catalytic" evidence="2">
    <location>
        <begin position="169"/>
        <end position="377"/>
    </location>
</feature>
<dbReference type="PANTHER" id="PTHR37539:SF1">
    <property type="entry name" value="ER-BOUND OXYGENASE MPAB_MPAB'_RUBBER OXYGENASE CATALYTIC DOMAIN-CONTAINING PROTEIN"/>
    <property type="match status" value="1"/>
</dbReference>
<dbReference type="PANTHER" id="PTHR37539">
    <property type="entry name" value="SECRETED PROTEIN-RELATED"/>
    <property type="match status" value="1"/>
</dbReference>
<dbReference type="InterPro" id="IPR018713">
    <property type="entry name" value="MPAB/Lcp_cat_dom"/>
</dbReference>
<sequence length="429" mass="47142">MTTSRVASTAPQAPPGPAAPIPPAPLPTATTIPTRHPSGPCKIPTGLWAVGLLLGLRKPDRELFRHLGELLTVGDEPADRLVEWMHTAGMTQARPLFEQALENGIASVTDAPAPLREFFEVYEKTPDWVDRDLIEEGARIMRSGGADGLYVARDVALLGGYQFSGFNQTLLRTGALEKGSNKRFAETTQWATDVITENGLLPQGVGYRSTLHVRLIHAFVRRHVAALPDWDSDAWGLPINQTDMAATLIGALVSPSLGAVMMGLVNRPGEYDAVAHLTRYTGWLLGVQDEFLPRDFRDATRVLHQTSYVLSTPDETTRQLSVPMADDPLQWDYRRFAGLRRKIARSQHLSITSAFLRRGAMHTLGLPFVLPWYPAIRFPVNIIRSIAAQRPGGRERAAERGMAEQREFMRIMAGGDATIGHAAKAITGH</sequence>
<protein>
    <submittedName>
        <fullName evidence="3">Oxygenase MpaB family protein</fullName>
        <ecNumber evidence="3">1.-.-.-</ecNumber>
    </submittedName>
</protein>
<evidence type="ECO:0000259" key="2">
    <source>
        <dbReference type="Pfam" id="PF09995"/>
    </source>
</evidence>